<reference evidence="2" key="1">
    <citation type="submission" date="2013-02" db="EMBL/GenBank/DDBJ databases">
        <title>The Genome Sequence of Acinetobacter sp. NIPH 973.</title>
        <authorList>
            <consortium name="The Broad Institute Genome Sequencing Platform"/>
            <consortium name="The Broad Institute Genome Sequencing Center for Infectious Disease"/>
            <person name="Cerqueira G."/>
            <person name="Feldgarden M."/>
            <person name="Courvalin P."/>
            <person name="Perichon B."/>
            <person name="Grillot-Courvalin C."/>
            <person name="Clermont D."/>
            <person name="Rocha E."/>
            <person name="Yoon E.-J."/>
            <person name="Nemec A."/>
            <person name="Walker B."/>
            <person name="Young S.K."/>
            <person name="Zeng Q."/>
            <person name="Gargeya S."/>
            <person name="Fitzgerald M."/>
            <person name="Haas B."/>
            <person name="Abouelleil A."/>
            <person name="Alvarado L."/>
            <person name="Arachchi H.M."/>
            <person name="Berlin A.M."/>
            <person name="Chapman S.B."/>
            <person name="Dewar J."/>
            <person name="Goldberg J."/>
            <person name="Griggs A."/>
            <person name="Gujja S."/>
            <person name="Hansen M."/>
            <person name="Howarth C."/>
            <person name="Imamovic A."/>
            <person name="Larimer J."/>
            <person name="McCowan C."/>
            <person name="Murphy C."/>
            <person name="Neiman D."/>
            <person name="Pearson M."/>
            <person name="Priest M."/>
            <person name="Roberts A."/>
            <person name="Saif S."/>
            <person name="Shea T."/>
            <person name="Sisk P."/>
            <person name="Sykes S."/>
            <person name="Wortman J."/>
            <person name="Nusbaum C."/>
            <person name="Birren B."/>
        </authorList>
    </citation>
    <scope>NUCLEOTIDE SEQUENCE [LARGE SCALE GENOMIC DNA]</scope>
    <source>
        <strain evidence="2">NIPH 973</strain>
    </source>
</reference>
<dbReference type="Proteomes" id="UP000013065">
    <property type="component" value="Unassembled WGS sequence"/>
</dbReference>
<evidence type="ECO:0000313" key="1">
    <source>
        <dbReference type="EMBL" id="ENU41848.1"/>
    </source>
</evidence>
<comment type="caution">
    <text evidence="1">The sequence shown here is derived from an EMBL/GenBank/DDBJ whole genome shotgun (WGS) entry which is preliminary data.</text>
</comment>
<organism evidence="1 2">
    <name type="scientific">Acinetobacter seifertii</name>
    <dbReference type="NCBI Taxonomy" id="1530123"/>
    <lineage>
        <taxon>Bacteria</taxon>
        <taxon>Pseudomonadati</taxon>
        <taxon>Pseudomonadota</taxon>
        <taxon>Gammaproteobacteria</taxon>
        <taxon>Moraxellales</taxon>
        <taxon>Moraxellaceae</taxon>
        <taxon>Acinetobacter</taxon>
        <taxon>Acinetobacter calcoaceticus/baumannii complex</taxon>
    </lineage>
</organism>
<accession>N8S2M1</accession>
<dbReference type="HOGENOM" id="CLU_219278_0_0_6"/>
<gene>
    <name evidence="1" type="ORF">F985_02735</name>
</gene>
<reference evidence="1 2" key="2">
    <citation type="journal article" date="2015" name="Int. J. Syst. Evol. Microbiol.">
        <title>Acinetobacter seifertii sp. nov., a member of the Acinetobacter calcoaceticus-Acinetobacter baumannii complex isolated from human clinical specimens.</title>
        <authorList>
            <person name="Nemec A."/>
            <person name="Krizova L."/>
            <person name="Maixnerova M."/>
            <person name="Sedo O."/>
            <person name="Brisse S."/>
            <person name="Higgins P.G."/>
        </authorList>
    </citation>
    <scope>NUCLEOTIDE SEQUENCE [LARGE SCALE GENOMIC DNA]</scope>
    <source>
        <strain evidence="1 2">NIPH 973</strain>
    </source>
</reference>
<dbReference type="EMBL" id="APOO01000022">
    <property type="protein sequence ID" value="ENU41848.1"/>
    <property type="molecule type" value="Genomic_DNA"/>
</dbReference>
<evidence type="ECO:0000313" key="2">
    <source>
        <dbReference type="Proteomes" id="UP000013065"/>
    </source>
</evidence>
<name>N8S2M1_9GAMM</name>
<dbReference type="PATRIC" id="fig|520709.3.peg.2678"/>
<proteinExistence type="predicted"/>
<protein>
    <submittedName>
        <fullName evidence="1">Uncharacterized protein</fullName>
    </submittedName>
</protein>
<sequence>MSAYFLKHHRIFNFIDKQEGKTIVEVIKEVKKAKDEIKNS</sequence>
<dbReference type="AlphaFoldDB" id="N8S2M1"/>